<keyword evidence="2" id="KW-1185">Reference proteome</keyword>
<protein>
    <submittedName>
        <fullName evidence="1">RING-H2 finger protein ATL22</fullName>
    </submittedName>
</protein>
<gene>
    <name evidence="1" type="ORF">LOK49_LG01G01677</name>
</gene>
<organism evidence="1 2">
    <name type="scientific">Camellia lanceoleosa</name>
    <dbReference type="NCBI Taxonomy" id="1840588"/>
    <lineage>
        <taxon>Eukaryota</taxon>
        <taxon>Viridiplantae</taxon>
        <taxon>Streptophyta</taxon>
        <taxon>Embryophyta</taxon>
        <taxon>Tracheophyta</taxon>
        <taxon>Spermatophyta</taxon>
        <taxon>Magnoliopsida</taxon>
        <taxon>eudicotyledons</taxon>
        <taxon>Gunneridae</taxon>
        <taxon>Pentapetalae</taxon>
        <taxon>asterids</taxon>
        <taxon>Ericales</taxon>
        <taxon>Theaceae</taxon>
        <taxon>Camellia</taxon>
    </lineage>
</organism>
<comment type="caution">
    <text evidence="1">The sequence shown here is derived from an EMBL/GenBank/DDBJ whole genome shotgun (WGS) entry which is preliminary data.</text>
</comment>
<evidence type="ECO:0000313" key="2">
    <source>
        <dbReference type="Proteomes" id="UP001060215"/>
    </source>
</evidence>
<name>A0ACC0IWG6_9ERIC</name>
<sequence>MAILLILLLFLNLSARLGASAAAGPDDCKPTRCYSDGPNMRYPFRLKDDQQQQQQQPDPCGYPGFYLSCDPENHTMLELPFSVKVAVKEIDYISQLIHTYDPPHDCFPHLLRNLSLSPTTSPFQLATDYNYNYSFFSWSSTKPISYNPITCLSSDPNHKVYAFRSDYFVSNYPSLFCKKMSFKISSPIPYGIFDQQPYELTLKWSKPTCGISAAQSKYCRLKDNSRDHETECVDDTTPTTGTSLLSHILLVFRSSLPLHA</sequence>
<dbReference type="Proteomes" id="UP001060215">
    <property type="component" value="Chromosome 1"/>
</dbReference>
<proteinExistence type="predicted"/>
<dbReference type="EMBL" id="CM045758">
    <property type="protein sequence ID" value="KAI8029483.1"/>
    <property type="molecule type" value="Genomic_DNA"/>
</dbReference>
<accession>A0ACC0IWG6</accession>
<reference evidence="1 2" key="1">
    <citation type="journal article" date="2022" name="Plant J.">
        <title>Chromosome-level genome of Camellia lanceoleosa provides a valuable resource for understanding genome evolution and self-incompatibility.</title>
        <authorList>
            <person name="Gong W."/>
            <person name="Xiao S."/>
            <person name="Wang L."/>
            <person name="Liao Z."/>
            <person name="Chang Y."/>
            <person name="Mo W."/>
            <person name="Hu G."/>
            <person name="Li W."/>
            <person name="Zhao G."/>
            <person name="Zhu H."/>
            <person name="Hu X."/>
            <person name="Ji K."/>
            <person name="Xiang X."/>
            <person name="Song Q."/>
            <person name="Yuan D."/>
            <person name="Jin S."/>
            <person name="Zhang L."/>
        </authorList>
    </citation>
    <scope>NUCLEOTIDE SEQUENCE [LARGE SCALE GENOMIC DNA]</scope>
    <source>
        <strain evidence="1">SQ_2022a</strain>
    </source>
</reference>
<evidence type="ECO:0000313" key="1">
    <source>
        <dbReference type="EMBL" id="KAI8029483.1"/>
    </source>
</evidence>